<sequence>MQLKDYIRQERGRLTRLAEAVSRQPPYISHLAAGRKPVPVVLAIEIERATGGAVTRYDLRSDADAIWPREKTTSAS</sequence>
<comment type="caution">
    <text evidence="1">The sequence shown here is derived from an EMBL/GenBank/DDBJ whole genome shotgun (WGS) entry which is preliminary data.</text>
</comment>
<dbReference type="RefSeq" id="WP_373309480.1">
    <property type="nucleotide sequence ID" value="NZ_JAJAXE010000074.1"/>
</dbReference>
<dbReference type="Pfam" id="PF15943">
    <property type="entry name" value="YdaS_toxin"/>
    <property type="match status" value="1"/>
</dbReference>
<protein>
    <submittedName>
        <fullName evidence="1">Helix-turn-helix domain-containing protein</fullName>
    </submittedName>
</protein>
<dbReference type="Proteomes" id="UP001200247">
    <property type="component" value="Unassembled WGS sequence"/>
</dbReference>
<dbReference type="Gene3D" id="1.10.260.40">
    <property type="entry name" value="lambda repressor-like DNA-binding domains"/>
    <property type="match status" value="1"/>
</dbReference>
<evidence type="ECO:0000313" key="1">
    <source>
        <dbReference type="EMBL" id="MCG9027443.1"/>
    </source>
</evidence>
<dbReference type="SUPFAM" id="SSF47413">
    <property type="entry name" value="lambda repressor-like DNA-binding domains"/>
    <property type="match status" value="1"/>
</dbReference>
<evidence type="ECO:0000313" key="2">
    <source>
        <dbReference type="Proteomes" id="UP001200247"/>
    </source>
</evidence>
<name>A0ABD4SW15_9NEIS</name>
<organism evidence="1 2">
    <name type="scientific">Laribacter hongkongensis</name>
    <dbReference type="NCBI Taxonomy" id="168471"/>
    <lineage>
        <taxon>Bacteria</taxon>
        <taxon>Pseudomonadati</taxon>
        <taxon>Pseudomonadota</taxon>
        <taxon>Betaproteobacteria</taxon>
        <taxon>Neisseriales</taxon>
        <taxon>Aquaspirillaceae</taxon>
        <taxon>Laribacter</taxon>
    </lineage>
</organism>
<proteinExistence type="predicted"/>
<dbReference type="InterPro" id="IPR031856">
    <property type="entry name" value="YdaS_toxin-like"/>
</dbReference>
<dbReference type="EMBL" id="JAJAXM010000065">
    <property type="protein sequence ID" value="MCG9027443.1"/>
    <property type="molecule type" value="Genomic_DNA"/>
</dbReference>
<gene>
    <name evidence="1" type="ORF">LH440_16375</name>
</gene>
<dbReference type="AlphaFoldDB" id="A0ABD4SW15"/>
<reference evidence="1 2" key="1">
    <citation type="submission" date="2021-10" db="EMBL/GenBank/DDBJ databases">
        <title>Whole-genome sequencing analysis of Laribacter hongkongensis: virulence gene profiles, carbohydrate-active enzyme prediction, and antimicrobial resistance characterization.</title>
        <authorList>
            <person name="Yuan P."/>
            <person name="Zhan Y."/>
            <person name="Chen D."/>
        </authorList>
    </citation>
    <scope>NUCLEOTIDE SEQUENCE [LARGE SCALE GENOMIC DNA]</scope>
    <source>
        <strain evidence="1 2">W67</strain>
    </source>
</reference>
<dbReference type="InterPro" id="IPR010982">
    <property type="entry name" value="Lambda_DNA-bd_dom_sf"/>
</dbReference>
<accession>A0ABD4SW15</accession>